<protein>
    <submittedName>
        <fullName evidence="1">DUF2835 domain-containing protein</fullName>
    </submittedName>
</protein>
<comment type="caution">
    <text evidence="1">The sequence shown here is derived from an EMBL/GenBank/DDBJ whole genome shotgun (WGS) entry which is preliminary data.</text>
</comment>
<dbReference type="EMBL" id="JBEQCT010000001">
    <property type="protein sequence ID" value="MFM2484071.1"/>
    <property type="molecule type" value="Genomic_DNA"/>
</dbReference>
<evidence type="ECO:0000313" key="1">
    <source>
        <dbReference type="EMBL" id="MFM2484071.1"/>
    </source>
</evidence>
<accession>A0ABW9G524</accession>
<name>A0ABW9G524_9GAMM</name>
<dbReference type="InterPro" id="IPR021363">
    <property type="entry name" value="DUF2835"/>
</dbReference>
<dbReference type="RefSeq" id="WP_408622211.1">
    <property type="nucleotide sequence ID" value="NZ_JBEQCT010000001.1"/>
</dbReference>
<evidence type="ECO:0000313" key="2">
    <source>
        <dbReference type="Proteomes" id="UP001629953"/>
    </source>
</evidence>
<sequence length="73" mass="8579">MKQYLFNIYISYDEFLDVYRGVVKNLIVRSDSGLSLQIQACHFLPFLTQIGLRGRFRLTTDNKNKYVSLEKIS</sequence>
<proteinExistence type="predicted"/>
<keyword evidence="2" id="KW-1185">Reference proteome</keyword>
<reference evidence="1 2" key="1">
    <citation type="journal article" date="2013" name="Int. J. Syst. Evol. Microbiol.">
        <title>Celerinatantimonas yamalensis sp. nov., a cold-adapted diazotrophic bacterium from a cold permafrost brine.</title>
        <authorList>
            <person name="Shcherbakova V."/>
            <person name="Chuvilskaya N."/>
            <person name="Rivkina E."/>
            <person name="Demidov N."/>
            <person name="Uchaeva V."/>
            <person name="Suetin S."/>
            <person name="Suzina N."/>
            <person name="Gilichinsky D."/>
        </authorList>
    </citation>
    <scope>NUCLEOTIDE SEQUENCE [LARGE SCALE GENOMIC DNA]</scope>
    <source>
        <strain evidence="1 2">C7</strain>
    </source>
</reference>
<dbReference type="Pfam" id="PF11197">
    <property type="entry name" value="DUF2835"/>
    <property type="match status" value="1"/>
</dbReference>
<organism evidence="1 2">
    <name type="scientific">Celerinatantimonas yamalensis</name>
    <dbReference type="NCBI Taxonomy" id="559956"/>
    <lineage>
        <taxon>Bacteria</taxon>
        <taxon>Pseudomonadati</taxon>
        <taxon>Pseudomonadota</taxon>
        <taxon>Gammaproteobacteria</taxon>
        <taxon>Celerinatantimonadaceae</taxon>
        <taxon>Celerinatantimonas</taxon>
    </lineage>
</organism>
<gene>
    <name evidence="1" type="ORF">ABUE30_03165</name>
</gene>
<dbReference type="Proteomes" id="UP001629953">
    <property type="component" value="Unassembled WGS sequence"/>
</dbReference>